<evidence type="ECO:0000256" key="3">
    <source>
        <dbReference type="ARBA" id="ARBA00022658"/>
    </source>
</evidence>
<evidence type="ECO:0000256" key="8">
    <source>
        <dbReference type="PROSITE-ProRule" id="PRU00091"/>
    </source>
</evidence>
<dbReference type="Pfam" id="PF22697">
    <property type="entry name" value="SOS1_NGEF_PH"/>
    <property type="match status" value="1"/>
</dbReference>
<accession>A0A0L0SM81</accession>
<evidence type="ECO:0000256" key="7">
    <source>
        <dbReference type="ARBA" id="ARBA00023212"/>
    </source>
</evidence>
<dbReference type="SUPFAM" id="SSF50729">
    <property type="entry name" value="PH domain-like"/>
    <property type="match status" value="1"/>
</dbReference>
<dbReference type="InterPro" id="IPR017455">
    <property type="entry name" value="Znf_FYVE-rel"/>
</dbReference>
<feature type="region of interest" description="Disordered" evidence="9">
    <location>
        <begin position="1"/>
        <end position="58"/>
    </location>
</feature>
<dbReference type="PROSITE" id="PS50003">
    <property type="entry name" value="PH_DOMAIN"/>
    <property type="match status" value="1"/>
</dbReference>
<protein>
    <recommendedName>
        <fullName evidence="15">FYVE-type domain-containing protein</fullName>
    </recommendedName>
</protein>
<feature type="domain" description="PH" evidence="10">
    <location>
        <begin position="381"/>
        <end position="474"/>
    </location>
</feature>
<dbReference type="OMA" id="ACYDTVF"/>
<evidence type="ECO:0000256" key="1">
    <source>
        <dbReference type="ARBA" id="ARBA00004245"/>
    </source>
</evidence>
<dbReference type="InterPro" id="IPR000306">
    <property type="entry name" value="Znf_FYVE"/>
</dbReference>
<keyword evidence="7" id="KW-0206">Cytoskeleton</keyword>
<dbReference type="Gene3D" id="1.20.900.10">
    <property type="entry name" value="Dbl homology (DH) domain"/>
    <property type="match status" value="1"/>
</dbReference>
<dbReference type="Proteomes" id="UP000054350">
    <property type="component" value="Unassembled WGS sequence"/>
</dbReference>
<dbReference type="SMART" id="SM00325">
    <property type="entry name" value="RhoGEF"/>
    <property type="match status" value="1"/>
</dbReference>
<evidence type="ECO:0000256" key="2">
    <source>
        <dbReference type="ARBA" id="ARBA00022490"/>
    </source>
</evidence>
<dbReference type="STRING" id="578462.A0A0L0SM81"/>
<dbReference type="GO" id="GO:0005737">
    <property type="term" value="C:cytoplasm"/>
    <property type="evidence" value="ECO:0007669"/>
    <property type="project" value="TreeGrafter"/>
</dbReference>
<dbReference type="PROSITE" id="PS50178">
    <property type="entry name" value="ZF_FYVE"/>
    <property type="match status" value="1"/>
</dbReference>
<keyword evidence="4" id="KW-0479">Metal-binding</keyword>
<evidence type="ECO:0000259" key="10">
    <source>
        <dbReference type="PROSITE" id="PS50003"/>
    </source>
</evidence>
<dbReference type="InterPro" id="IPR055251">
    <property type="entry name" value="SOS1_NGEF_PH"/>
</dbReference>
<keyword evidence="3" id="KW-0344">Guanine-nucleotide releasing factor</keyword>
<dbReference type="SMART" id="SM00064">
    <property type="entry name" value="FYVE"/>
    <property type="match status" value="1"/>
</dbReference>
<evidence type="ECO:0000313" key="13">
    <source>
        <dbReference type="EMBL" id="KNE63671.1"/>
    </source>
</evidence>
<evidence type="ECO:0000259" key="11">
    <source>
        <dbReference type="PROSITE" id="PS50010"/>
    </source>
</evidence>
<keyword evidence="14" id="KW-1185">Reference proteome</keyword>
<feature type="region of interest" description="Disordered" evidence="9">
    <location>
        <begin position="480"/>
        <end position="499"/>
    </location>
</feature>
<dbReference type="eggNOG" id="KOG4424">
    <property type="taxonomic scope" value="Eukaryota"/>
</dbReference>
<feature type="compositionally biased region" description="Polar residues" evidence="9">
    <location>
        <begin position="27"/>
        <end position="38"/>
    </location>
</feature>
<dbReference type="Gene3D" id="3.30.40.10">
    <property type="entry name" value="Zinc/RING finger domain, C3HC4 (zinc finger)"/>
    <property type="match status" value="1"/>
</dbReference>
<evidence type="ECO:0000256" key="5">
    <source>
        <dbReference type="ARBA" id="ARBA00022771"/>
    </source>
</evidence>
<proteinExistence type="predicted"/>
<dbReference type="InterPro" id="IPR011993">
    <property type="entry name" value="PH-like_dom_sf"/>
</dbReference>
<dbReference type="CDD" id="cd15737">
    <property type="entry name" value="FYVE2_Vac1p_like"/>
    <property type="match status" value="1"/>
</dbReference>
<keyword evidence="6" id="KW-0862">Zinc</keyword>
<evidence type="ECO:0000256" key="4">
    <source>
        <dbReference type="ARBA" id="ARBA00022723"/>
    </source>
</evidence>
<dbReference type="InterPro" id="IPR035899">
    <property type="entry name" value="DBL_dom_sf"/>
</dbReference>
<dbReference type="AlphaFoldDB" id="A0A0L0SM81"/>
<dbReference type="Pfam" id="PF00621">
    <property type="entry name" value="RhoGEF"/>
    <property type="match status" value="1"/>
</dbReference>
<dbReference type="InterPro" id="IPR011011">
    <property type="entry name" value="Znf_FYVE_PHD"/>
</dbReference>
<feature type="region of interest" description="Disordered" evidence="9">
    <location>
        <begin position="89"/>
        <end position="124"/>
    </location>
</feature>
<gene>
    <name evidence="13" type="ORF">AMAG_08769</name>
</gene>
<dbReference type="PANTHER" id="PTHR12673">
    <property type="entry name" value="FACIOGENITAL DYSPLASIA PROTEIN"/>
    <property type="match status" value="1"/>
</dbReference>
<dbReference type="GO" id="GO:0005085">
    <property type="term" value="F:guanyl-nucleotide exchange factor activity"/>
    <property type="evidence" value="ECO:0007669"/>
    <property type="project" value="UniProtKB-KW"/>
</dbReference>
<dbReference type="EMBL" id="GG745342">
    <property type="protein sequence ID" value="KNE63671.1"/>
    <property type="molecule type" value="Genomic_DNA"/>
</dbReference>
<evidence type="ECO:0000259" key="12">
    <source>
        <dbReference type="PROSITE" id="PS50178"/>
    </source>
</evidence>
<keyword evidence="2" id="KW-0963">Cytoplasm</keyword>
<evidence type="ECO:0000256" key="9">
    <source>
        <dbReference type="SAM" id="MobiDB-lite"/>
    </source>
</evidence>
<dbReference type="VEuPathDB" id="FungiDB:AMAG_08769"/>
<reference evidence="14" key="2">
    <citation type="submission" date="2009-11" db="EMBL/GenBank/DDBJ databases">
        <title>The Genome Sequence of Allomyces macrogynus strain ATCC 38327.</title>
        <authorList>
            <consortium name="The Broad Institute Genome Sequencing Platform"/>
            <person name="Russ C."/>
            <person name="Cuomo C."/>
            <person name="Shea T."/>
            <person name="Young S.K."/>
            <person name="Zeng Q."/>
            <person name="Koehrsen M."/>
            <person name="Haas B."/>
            <person name="Borodovsky M."/>
            <person name="Guigo R."/>
            <person name="Alvarado L."/>
            <person name="Berlin A."/>
            <person name="Borenstein D."/>
            <person name="Chen Z."/>
            <person name="Engels R."/>
            <person name="Freedman E."/>
            <person name="Gellesch M."/>
            <person name="Goldberg J."/>
            <person name="Griggs A."/>
            <person name="Gujja S."/>
            <person name="Heiman D."/>
            <person name="Hepburn T."/>
            <person name="Howarth C."/>
            <person name="Jen D."/>
            <person name="Larson L."/>
            <person name="Lewis B."/>
            <person name="Mehta T."/>
            <person name="Park D."/>
            <person name="Pearson M."/>
            <person name="Roberts A."/>
            <person name="Saif S."/>
            <person name="Shenoy N."/>
            <person name="Sisk P."/>
            <person name="Stolte C."/>
            <person name="Sykes S."/>
            <person name="Walk T."/>
            <person name="White J."/>
            <person name="Yandava C."/>
            <person name="Burger G."/>
            <person name="Gray M.W."/>
            <person name="Holland P.W.H."/>
            <person name="King N."/>
            <person name="Lang F.B.F."/>
            <person name="Roger A.J."/>
            <person name="Ruiz-Trillo I."/>
            <person name="Lander E."/>
            <person name="Nusbaum C."/>
        </authorList>
    </citation>
    <scope>NUCLEOTIDE SEQUENCE [LARGE SCALE GENOMIC DNA]</scope>
    <source>
        <strain evidence="14">ATCC 38327</strain>
    </source>
</reference>
<evidence type="ECO:0008006" key="15">
    <source>
        <dbReference type="Google" id="ProtNLM"/>
    </source>
</evidence>
<feature type="domain" description="FYVE-type" evidence="12">
    <location>
        <begin position="518"/>
        <end position="587"/>
    </location>
</feature>
<dbReference type="GO" id="GO:0008270">
    <property type="term" value="F:zinc ion binding"/>
    <property type="evidence" value="ECO:0007669"/>
    <property type="project" value="UniProtKB-KW"/>
</dbReference>
<dbReference type="InterPro" id="IPR001849">
    <property type="entry name" value="PH_domain"/>
</dbReference>
<dbReference type="InterPro" id="IPR000219">
    <property type="entry name" value="DH_dom"/>
</dbReference>
<dbReference type="SMART" id="SM00233">
    <property type="entry name" value="PH"/>
    <property type="match status" value="1"/>
</dbReference>
<dbReference type="SUPFAM" id="SSF57903">
    <property type="entry name" value="FYVE/PHD zinc finger"/>
    <property type="match status" value="1"/>
</dbReference>
<evidence type="ECO:0000256" key="6">
    <source>
        <dbReference type="ARBA" id="ARBA00022833"/>
    </source>
</evidence>
<organism evidence="13 14">
    <name type="scientific">Allomyces macrogynus (strain ATCC 38327)</name>
    <name type="common">Allomyces javanicus var. macrogynus</name>
    <dbReference type="NCBI Taxonomy" id="578462"/>
    <lineage>
        <taxon>Eukaryota</taxon>
        <taxon>Fungi</taxon>
        <taxon>Fungi incertae sedis</taxon>
        <taxon>Blastocladiomycota</taxon>
        <taxon>Blastocladiomycetes</taxon>
        <taxon>Blastocladiales</taxon>
        <taxon>Blastocladiaceae</taxon>
        <taxon>Allomyces</taxon>
    </lineage>
</organism>
<feature type="compositionally biased region" description="Low complexity" evidence="9">
    <location>
        <begin position="484"/>
        <end position="496"/>
    </location>
</feature>
<evidence type="ECO:0000313" key="14">
    <source>
        <dbReference type="Proteomes" id="UP000054350"/>
    </source>
</evidence>
<sequence>MEPAKRFDWPSLVPLGASMAPRDSACSVASASPTTNSKPGDERRSRSPTEPGSRGSPILHIINKYKELAVSATLTHAATTILPSERQDVGENGLAHSPSAPVVEHHAWDPPASLHPQSAPPATDQSIADATKYAQRRQSIAYELYTTECSYLDGLEDLLSRIVDPLVAHARTATPPLLTTQDCSQIFRNLVEIVALSRSFLLALEVQLFGGKSQLSARPMPKSTMRWHGAAPIALLLQRMGPFFKVYATFASGYQASLLALSQFFARFPQGKDVVRAGDHPILHIQSHLILPVQRIPRYRLLVRDLLSTTEHLKACATAGAAVPADLVQDVQQLEAAARIIDDVADFVNEAIRQEEHANYVLQVQQRLLGCSIPLLLPSRRLVQVGDLKKVSRKSRDDRHVLLFNDVLILTSRAPSNRLLFHRSVDVFDIARVRPVTAVAFAFEIVARDKSFVLVAESESTAQEWIRAITRVKADLAQSPPPVSARAPAPSATAAVRPDRPHSVPVIPDYVAPVWVPDSQARACAICASNFTLLLRRHHCRVCGHVVCGDCSGGPYVIAAAPVRGPSSETAPLRHLRACRECYGTHMLDTLLVEAHRDDVDAHGHDTATQARWVPPFASGLGLDFAGDMERTLGLLLD</sequence>
<comment type="subcellular location">
    <subcellularLocation>
        <location evidence="1">Cytoplasm</location>
        <location evidence="1">Cytoskeleton</location>
    </subcellularLocation>
</comment>
<dbReference type="OrthoDB" id="660555at2759"/>
<dbReference type="PANTHER" id="PTHR12673:SF159">
    <property type="entry name" value="LD03170P"/>
    <property type="match status" value="1"/>
</dbReference>
<feature type="domain" description="DH" evidence="11">
    <location>
        <begin position="136"/>
        <end position="351"/>
    </location>
</feature>
<dbReference type="InterPro" id="IPR051092">
    <property type="entry name" value="FYVE_RhoGEF_PH"/>
</dbReference>
<dbReference type="Pfam" id="PF01363">
    <property type="entry name" value="FYVE"/>
    <property type="match status" value="1"/>
</dbReference>
<dbReference type="GO" id="GO:0005856">
    <property type="term" value="C:cytoskeleton"/>
    <property type="evidence" value="ECO:0007669"/>
    <property type="project" value="UniProtKB-SubCell"/>
</dbReference>
<dbReference type="Gene3D" id="2.30.29.30">
    <property type="entry name" value="Pleckstrin-homology domain (PH domain)/Phosphotyrosine-binding domain (PTB)"/>
    <property type="match status" value="1"/>
</dbReference>
<dbReference type="InterPro" id="IPR013083">
    <property type="entry name" value="Znf_RING/FYVE/PHD"/>
</dbReference>
<keyword evidence="5 8" id="KW-0863">Zinc-finger</keyword>
<reference evidence="13 14" key="1">
    <citation type="submission" date="2009-11" db="EMBL/GenBank/DDBJ databases">
        <title>Annotation of Allomyces macrogynus ATCC 38327.</title>
        <authorList>
            <consortium name="The Broad Institute Genome Sequencing Platform"/>
            <person name="Russ C."/>
            <person name="Cuomo C."/>
            <person name="Burger G."/>
            <person name="Gray M.W."/>
            <person name="Holland P.W.H."/>
            <person name="King N."/>
            <person name="Lang F.B.F."/>
            <person name="Roger A.J."/>
            <person name="Ruiz-Trillo I."/>
            <person name="Young S.K."/>
            <person name="Zeng Q."/>
            <person name="Gargeya S."/>
            <person name="Fitzgerald M."/>
            <person name="Haas B."/>
            <person name="Abouelleil A."/>
            <person name="Alvarado L."/>
            <person name="Arachchi H.M."/>
            <person name="Berlin A."/>
            <person name="Chapman S.B."/>
            <person name="Gearin G."/>
            <person name="Goldberg J."/>
            <person name="Griggs A."/>
            <person name="Gujja S."/>
            <person name="Hansen M."/>
            <person name="Heiman D."/>
            <person name="Howarth C."/>
            <person name="Larimer J."/>
            <person name="Lui A."/>
            <person name="MacDonald P.J.P."/>
            <person name="McCowen C."/>
            <person name="Montmayeur A."/>
            <person name="Murphy C."/>
            <person name="Neiman D."/>
            <person name="Pearson M."/>
            <person name="Priest M."/>
            <person name="Roberts A."/>
            <person name="Saif S."/>
            <person name="Shea T."/>
            <person name="Sisk P."/>
            <person name="Stolte C."/>
            <person name="Sykes S."/>
            <person name="Wortman J."/>
            <person name="Nusbaum C."/>
            <person name="Birren B."/>
        </authorList>
    </citation>
    <scope>NUCLEOTIDE SEQUENCE [LARGE SCALE GENOMIC DNA]</scope>
    <source>
        <strain evidence="13 14">ATCC 38327</strain>
    </source>
</reference>
<dbReference type="PROSITE" id="PS50010">
    <property type="entry name" value="DH_2"/>
    <property type="match status" value="1"/>
</dbReference>
<name>A0A0L0SM81_ALLM3</name>
<dbReference type="SUPFAM" id="SSF48065">
    <property type="entry name" value="DBL homology domain (DH-domain)"/>
    <property type="match status" value="1"/>
</dbReference>